<dbReference type="GeneTree" id="ENSGT00940000163155"/>
<dbReference type="KEGG" id="ola:101160667"/>
<feature type="domain" description="Rhodanese" evidence="1">
    <location>
        <begin position="20"/>
        <end position="122"/>
    </location>
</feature>
<reference evidence="2" key="3">
    <citation type="submission" date="2025-09" db="UniProtKB">
        <authorList>
            <consortium name="Ensembl"/>
        </authorList>
    </citation>
    <scope>IDENTIFICATION</scope>
    <source>
        <strain evidence="2">Hd-rR</strain>
    </source>
</reference>
<dbReference type="Pfam" id="PF00581">
    <property type="entry name" value="Rhodanese"/>
    <property type="match status" value="1"/>
</dbReference>
<protein>
    <recommendedName>
        <fullName evidence="1">Rhodanese domain-containing protein</fullName>
    </recommendedName>
</protein>
<dbReference type="SUPFAM" id="SSF52821">
    <property type="entry name" value="Rhodanese/Cell cycle control phosphatase"/>
    <property type="match status" value="1"/>
</dbReference>
<evidence type="ECO:0000313" key="2">
    <source>
        <dbReference type="Ensembl" id="ENSORLP00000045175.1"/>
    </source>
</evidence>
<dbReference type="SMART" id="SM00450">
    <property type="entry name" value="RHOD"/>
    <property type="match status" value="1"/>
</dbReference>
<dbReference type="InterPro" id="IPR001763">
    <property type="entry name" value="Rhodanese-like_dom"/>
</dbReference>
<dbReference type="Bgee" id="ENSORLG00000022743">
    <property type="expression patterns" value="Expressed in intestine and 8 other cell types or tissues"/>
</dbReference>
<dbReference type="AlphaFoldDB" id="A0A3B3IMB7"/>
<dbReference type="InterPro" id="IPR036873">
    <property type="entry name" value="Rhodanese-like_dom_sf"/>
</dbReference>
<dbReference type="Gene3D" id="3.40.250.10">
    <property type="entry name" value="Rhodanese-like domain"/>
    <property type="match status" value="1"/>
</dbReference>
<dbReference type="Proteomes" id="UP000001038">
    <property type="component" value="Chromosome 10"/>
</dbReference>
<dbReference type="OrthoDB" id="566238at2759"/>
<gene>
    <name evidence="2" type="primary">LOC101160667</name>
</gene>
<dbReference type="PANTHER" id="PTHR44086:SF3">
    <property type="entry name" value="THIOSULFATE SULFURTRANSFERASE_RHODANESE-LIKE DOMAIN-CONTAINING PROTEIN 1 ISOFORM X2"/>
    <property type="match status" value="1"/>
</dbReference>
<dbReference type="Ensembl" id="ENSORLT00000042929.1">
    <property type="protein sequence ID" value="ENSORLP00000045175.1"/>
    <property type="gene ID" value="ENSORLG00000022743.1"/>
</dbReference>
<dbReference type="RefSeq" id="XP_004073220.1">
    <property type="nucleotide sequence ID" value="XM_004073172.4"/>
</dbReference>
<name>A0A3B3IMB7_ORYLA</name>
<keyword evidence="3" id="KW-1185">Reference proteome</keyword>
<accession>A0A3B3IMB7</accession>
<reference evidence="2" key="2">
    <citation type="submission" date="2025-08" db="UniProtKB">
        <authorList>
            <consortium name="Ensembl"/>
        </authorList>
    </citation>
    <scope>IDENTIFICATION</scope>
    <source>
        <strain evidence="2">Hd-rR</strain>
    </source>
</reference>
<dbReference type="STRING" id="8090.ENSORLP00000045175"/>
<dbReference type="PROSITE" id="PS50206">
    <property type="entry name" value="RHODANESE_3"/>
    <property type="match status" value="1"/>
</dbReference>
<evidence type="ECO:0000259" key="1">
    <source>
        <dbReference type="PROSITE" id="PS50206"/>
    </source>
</evidence>
<dbReference type="PANTHER" id="PTHR44086">
    <property type="entry name" value="THIOSULFATE SULFURTRANSFERASE RDL2, MITOCHONDRIAL-RELATED"/>
    <property type="match status" value="1"/>
</dbReference>
<organism evidence="2 3">
    <name type="scientific">Oryzias latipes</name>
    <name type="common">Japanese rice fish</name>
    <name type="synonym">Japanese killifish</name>
    <dbReference type="NCBI Taxonomy" id="8090"/>
    <lineage>
        <taxon>Eukaryota</taxon>
        <taxon>Metazoa</taxon>
        <taxon>Chordata</taxon>
        <taxon>Craniata</taxon>
        <taxon>Vertebrata</taxon>
        <taxon>Euteleostomi</taxon>
        <taxon>Actinopterygii</taxon>
        <taxon>Neopterygii</taxon>
        <taxon>Teleostei</taxon>
        <taxon>Neoteleostei</taxon>
        <taxon>Acanthomorphata</taxon>
        <taxon>Ovalentaria</taxon>
        <taxon>Atherinomorphae</taxon>
        <taxon>Beloniformes</taxon>
        <taxon>Adrianichthyidae</taxon>
        <taxon>Oryziinae</taxon>
        <taxon>Oryzias</taxon>
    </lineage>
</organism>
<dbReference type="GeneID" id="101160667"/>
<proteinExistence type="predicted"/>
<evidence type="ECO:0000313" key="3">
    <source>
        <dbReference type="Proteomes" id="UP000001038"/>
    </source>
</evidence>
<reference evidence="2 3" key="1">
    <citation type="journal article" date="2007" name="Nature">
        <title>The medaka draft genome and insights into vertebrate genome evolution.</title>
        <authorList>
            <person name="Kasahara M."/>
            <person name="Naruse K."/>
            <person name="Sasaki S."/>
            <person name="Nakatani Y."/>
            <person name="Qu W."/>
            <person name="Ahsan B."/>
            <person name="Yamada T."/>
            <person name="Nagayasu Y."/>
            <person name="Doi K."/>
            <person name="Kasai Y."/>
            <person name="Jindo T."/>
            <person name="Kobayashi D."/>
            <person name="Shimada A."/>
            <person name="Toyoda A."/>
            <person name="Kuroki Y."/>
            <person name="Fujiyama A."/>
            <person name="Sasaki T."/>
            <person name="Shimizu A."/>
            <person name="Asakawa S."/>
            <person name="Shimizu N."/>
            <person name="Hashimoto S."/>
            <person name="Yang J."/>
            <person name="Lee Y."/>
            <person name="Matsushima K."/>
            <person name="Sugano S."/>
            <person name="Sakaizumi M."/>
            <person name="Narita T."/>
            <person name="Ohishi K."/>
            <person name="Haga S."/>
            <person name="Ohta F."/>
            <person name="Nomoto H."/>
            <person name="Nogata K."/>
            <person name="Morishita T."/>
            <person name="Endo T."/>
            <person name="Shin-I T."/>
            <person name="Takeda H."/>
            <person name="Morishita S."/>
            <person name="Kohara Y."/>
        </authorList>
    </citation>
    <scope>NUCLEOTIDE SEQUENCE [LARGE SCALE GENOMIC DNA]</scope>
    <source>
        <strain evidence="2 3">Hd-rR</strain>
    </source>
</reference>
<sequence>MAGADSGTVSYEELKQLLANNPNLFLVDVRNKDEWDNGHIPRAIHIQLDTVEAAFSMNPEDFRAKYGVGKPPLDSPNMVFYCRTGKRSAQGLCKVKHMGYVNVRNYPGSYTEWSEREGRGSS</sequence>
<dbReference type="InParanoid" id="A0A3B3IMB7"/>